<comment type="caution">
    <text evidence="2">The sequence shown here is derived from an EMBL/GenBank/DDBJ whole genome shotgun (WGS) entry which is preliminary data.</text>
</comment>
<dbReference type="CDD" id="cd00761">
    <property type="entry name" value="Glyco_tranf_GTA_type"/>
    <property type="match status" value="1"/>
</dbReference>
<sequence length="298" mass="33596">MFLSVVIASKGRAEVLNETIDSLDAQTRRADEIIVVVTSEQDYNKKIKEISGVTVFLSSPGGSVQRNFGIERTSKDSDLVVFLDDDVELATDYLLRVENFFFCLPNVIAISGVPLLDIPEDGRMSRNDAKKRLSEPKNFKANVSFRDDLYGCNMAVRRSFLNFERFDENLVGYSYLEDVDLGRRLNRRGLICNYGGDSLIHLGVPGGRISQRRLGYAQIMNPLYLFFVKGSLDINRLIYSIVKVPTGNILGAFGVLGLFRKNVELDKARKERVKGNIDAFQYILKNGIDPKSVLNYKK</sequence>
<dbReference type="EMBL" id="BAABQU010000030">
    <property type="protein sequence ID" value="GAA5440887.1"/>
    <property type="molecule type" value="Genomic_DNA"/>
</dbReference>
<dbReference type="PANTHER" id="PTHR43685:SF3">
    <property type="entry name" value="SLR2126 PROTEIN"/>
    <property type="match status" value="1"/>
</dbReference>
<dbReference type="RefSeq" id="WP_345445803.1">
    <property type="nucleotide sequence ID" value="NZ_BAABQU010000030.1"/>
</dbReference>
<dbReference type="InterPro" id="IPR029044">
    <property type="entry name" value="Nucleotide-diphossugar_trans"/>
</dbReference>
<evidence type="ECO:0000259" key="1">
    <source>
        <dbReference type="Pfam" id="PF00535"/>
    </source>
</evidence>
<accession>A0ABP9UEW7</accession>
<evidence type="ECO:0000313" key="3">
    <source>
        <dbReference type="Proteomes" id="UP001423409"/>
    </source>
</evidence>
<dbReference type="SUPFAM" id="SSF53448">
    <property type="entry name" value="Nucleotide-diphospho-sugar transferases"/>
    <property type="match status" value="1"/>
</dbReference>
<feature type="domain" description="Glycosyltransferase 2-like" evidence="1">
    <location>
        <begin position="4"/>
        <end position="160"/>
    </location>
</feature>
<keyword evidence="3" id="KW-1185">Reference proteome</keyword>
<name>A0ABP9UEW7_9DEIO</name>
<dbReference type="Pfam" id="PF00535">
    <property type="entry name" value="Glycos_transf_2"/>
    <property type="match status" value="1"/>
</dbReference>
<protein>
    <recommendedName>
        <fullName evidence="1">Glycosyltransferase 2-like domain-containing protein</fullName>
    </recommendedName>
</protein>
<proteinExistence type="predicted"/>
<dbReference type="Gene3D" id="3.90.550.10">
    <property type="entry name" value="Spore Coat Polysaccharide Biosynthesis Protein SpsA, Chain A"/>
    <property type="match status" value="1"/>
</dbReference>
<dbReference type="Proteomes" id="UP001423409">
    <property type="component" value="Unassembled WGS sequence"/>
</dbReference>
<dbReference type="PANTHER" id="PTHR43685">
    <property type="entry name" value="GLYCOSYLTRANSFERASE"/>
    <property type="match status" value="1"/>
</dbReference>
<organism evidence="2 3">
    <name type="scientific">Deinococcus caeni</name>
    <dbReference type="NCBI Taxonomy" id="569127"/>
    <lineage>
        <taxon>Bacteria</taxon>
        <taxon>Thermotogati</taxon>
        <taxon>Deinococcota</taxon>
        <taxon>Deinococci</taxon>
        <taxon>Deinococcales</taxon>
        <taxon>Deinococcaceae</taxon>
        <taxon>Deinococcus</taxon>
    </lineage>
</organism>
<dbReference type="InterPro" id="IPR001173">
    <property type="entry name" value="Glyco_trans_2-like"/>
</dbReference>
<reference evidence="2 3" key="1">
    <citation type="submission" date="2024-02" db="EMBL/GenBank/DDBJ databases">
        <title>Deinococcus caeni NBRC 101312.</title>
        <authorList>
            <person name="Ichikawa N."/>
            <person name="Katano-Makiyama Y."/>
            <person name="Hidaka K."/>
        </authorList>
    </citation>
    <scope>NUCLEOTIDE SEQUENCE [LARGE SCALE GENOMIC DNA]</scope>
    <source>
        <strain evidence="2 3">NBRC 101312</strain>
    </source>
</reference>
<evidence type="ECO:0000313" key="2">
    <source>
        <dbReference type="EMBL" id="GAA5440887.1"/>
    </source>
</evidence>
<gene>
    <name evidence="2" type="ORF">Dcae01_02415</name>
</gene>
<dbReference type="InterPro" id="IPR050834">
    <property type="entry name" value="Glycosyltransf_2"/>
</dbReference>